<dbReference type="InterPro" id="IPR000700">
    <property type="entry name" value="PAS-assoc_C"/>
</dbReference>
<dbReference type="PROSITE" id="PS51832">
    <property type="entry name" value="HD_GYP"/>
    <property type="match status" value="1"/>
</dbReference>
<dbReference type="PANTHER" id="PTHR43155">
    <property type="entry name" value="CYCLIC DI-GMP PHOSPHODIESTERASE PA4108-RELATED"/>
    <property type="match status" value="1"/>
</dbReference>
<evidence type="ECO:0000259" key="2">
    <source>
        <dbReference type="PROSITE" id="PS50113"/>
    </source>
</evidence>
<proteinExistence type="predicted"/>
<dbReference type="Pfam" id="PF13188">
    <property type="entry name" value="PAS_8"/>
    <property type="match status" value="1"/>
</dbReference>
<dbReference type="InterPro" id="IPR003607">
    <property type="entry name" value="HD/PDEase_dom"/>
</dbReference>
<dbReference type="PANTHER" id="PTHR43155:SF2">
    <property type="entry name" value="CYCLIC DI-GMP PHOSPHODIESTERASE PA4108"/>
    <property type="match status" value="1"/>
</dbReference>
<dbReference type="InterPro" id="IPR000014">
    <property type="entry name" value="PAS"/>
</dbReference>
<evidence type="ECO:0000259" key="1">
    <source>
        <dbReference type="PROSITE" id="PS50112"/>
    </source>
</evidence>
<dbReference type="RefSeq" id="WP_250422174.1">
    <property type="nucleotide sequence ID" value="NZ_JAJKBJ010000007.1"/>
</dbReference>
<evidence type="ECO:0000313" key="4">
    <source>
        <dbReference type="EMBL" id="MCL9684002.1"/>
    </source>
</evidence>
<dbReference type="Gene3D" id="3.30.450.20">
    <property type="entry name" value="PAS domain"/>
    <property type="match status" value="2"/>
</dbReference>
<name>A0A9X2D0B1_9GAMM</name>
<dbReference type="NCBIfam" id="TIGR00229">
    <property type="entry name" value="sensory_box"/>
    <property type="match status" value="2"/>
</dbReference>
<dbReference type="SUPFAM" id="SSF109604">
    <property type="entry name" value="HD-domain/PDEase-like"/>
    <property type="match status" value="1"/>
</dbReference>
<sequence length="446" mass="51202">MDCKGSEKYYRSVFEQSPEGIFIADADGHFLLVNPRFCDMLGYSKEELLQMGISDIYNESGMDLKVQLNEKKVIRLEHFMKRKHGTSFYAQLNLKLLDDGCMQGIAHEIKMRTELMLQLHENQQRFQQLTSHIRDVFFLIDLSTAKFLYISPSYEEIWQQSIDDLMKDPTAWMASIHPDDQEQVKQLYIQHLHTGKLEANYRIVRSDSTTRWIHARTFPIYDEHQLLCRSAGVAEDITEHMQMMQERLEYAEYMERSLHDTIVAISRAGEYRDAYTAGHQSNVAYLSGAIAHELKLSKNTIEGLKVAAQIHDLGKIGIPIGLLMKPVKLSSIEFELIKTHVQIGYDIIKDIHFPWPVAETVLQHHERINGSGYPRGLKGDSINIEARVLAVADTIDAMSSHRPYRAALGLTAARSEIKKWRGILFDPAVVDACEKLFLEKKITLYS</sequence>
<gene>
    <name evidence="4" type="ORF">LOX96_07865</name>
</gene>
<dbReference type="GO" id="GO:0008081">
    <property type="term" value="F:phosphoric diester hydrolase activity"/>
    <property type="evidence" value="ECO:0007669"/>
    <property type="project" value="UniProtKB-ARBA"/>
</dbReference>
<dbReference type="SMART" id="SM00471">
    <property type="entry name" value="HDc"/>
    <property type="match status" value="1"/>
</dbReference>
<feature type="domain" description="PAS" evidence="1">
    <location>
        <begin position="6"/>
        <end position="49"/>
    </location>
</feature>
<evidence type="ECO:0000313" key="5">
    <source>
        <dbReference type="Proteomes" id="UP001139721"/>
    </source>
</evidence>
<dbReference type="Pfam" id="PF08447">
    <property type="entry name" value="PAS_3"/>
    <property type="match status" value="1"/>
</dbReference>
<dbReference type="Gene3D" id="1.10.3210.10">
    <property type="entry name" value="Hypothetical protein af1432"/>
    <property type="match status" value="1"/>
</dbReference>
<dbReference type="CDD" id="cd00130">
    <property type="entry name" value="PAS"/>
    <property type="match status" value="2"/>
</dbReference>
<dbReference type="PROSITE" id="PS50113">
    <property type="entry name" value="PAC"/>
    <property type="match status" value="1"/>
</dbReference>
<reference evidence="4" key="1">
    <citation type="submission" date="2021-11" db="EMBL/GenBank/DDBJ databases">
        <title>Legionella maioricencis sp. nov., a new species isolated from hot water samples in Mallorca.</title>
        <authorList>
            <person name="Crespi S."/>
            <person name="Drasar V."/>
            <person name="Salva-Serra F."/>
            <person name="Jaen-Luchoro D."/>
            <person name="Pineiro-Iglesias B."/>
            <person name="Aliaga F."/>
            <person name="Fernandez-Juarez V."/>
            <person name="Coll G."/>
            <person name="Moore E.R.B."/>
            <person name="Bennasar-Figueras A."/>
        </authorList>
    </citation>
    <scope>NUCLEOTIDE SEQUENCE</scope>
    <source>
        <strain evidence="4">HCPI-6</strain>
    </source>
</reference>
<dbReference type="CDD" id="cd00077">
    <property type="entry name" value="HDc"/>
    <property type="match status" value="1"/>
</dbReference>
<feature type="domain" description="PAS" evidence="1">
    <location>
        <begin position="122"/>
        <end position="195"/>
    </location>
</feature>
<organism evidence="4 5">
    <name type="scientific">Legionella maioricensis</name>
    <dbReference type="NCBI Taxonomy" id="2896528"/>
    <lineage>
        <taxon>Bacteria</taxon>
        <taxon>Pseudomonadati</taxon>
        <taxon>Pseudomonadota</taxon>
        <taxon>Gammaproteobacteria</taxon>
        <taxon>Legionellales</taxon>
        <taxon>Legionellaceae</taxon>
        <taxon>Legionella</taxon>
    </lineage>
</organism>
<dbReference type="SUPFAM" id="SSF55785">
    <property type="entry name" value="PYP-like sensor domain (PAS domain)"/>
    <property type="match status" value="2"/>
</dbReference>
<dbReference type="InterPro" id="IPR035965">
    <property type="entry name" value="PAS-like_dom_sf"/>
</dbReference>
<feature type="domain" description="PAC" evidence="2">
    <location>
        <begin position="197"/>
        <end position="249"/>
    </location>
</feature>
<accession>A0A9X2D0B1</accession>
<keyword evidence="5" id="KW-1185">Reference proteome</keyword>
<dbReference type="AlphaFoldDB" id="A0A9X2D0B1"/>
<dbReference type="EMBL" id="JAJKBJ010000007">
    <property type="protein sequence ID" value="MCL9684002.1"/>
    <property type="molecule type" value="Genomic_DNA"/>
</dbReference>
<evidence type="ECO:0000259" key="3">
    <source>
        <dbReference type="PROSITE" id="PS51832"/>
    </source>
</evidence>
<dbReference type="PROSITE" id="PS50112">
    <property type="entry name" value="PAS"/>
    <property type="match status" value="2"/>
</dbReference>
<dbReference type="InterPro" id="IPR001610">
    <property type="entry name" value="PAC"/>
</dbReference>
<dbReference type="InterPro" id="IPR013655">
    <property type="entry name" value="PAS_fold_3"/>
</dbReference>
<dbReference type="Pfam" id="PF13487">
    <property type="entry name" value="HD_5"/>
    <property type="match status" value="1"/>
</dbReference>
<comment type="caution">
    <text evidence="4">The sequence shown here is derived from an EMBL/GenBank/DDBJ whole genome shotgun (WGS) entry which is preliminary data.</text>
</comment>
<dbReference type="Proteomes" id="UP001139721">
    <property type="component" value="Unassembled WGS sequence"/>
</dbReference>
<dbReference type="SMART" id="SM00091">
    <property type="entry name" value="PAS"/>
    <property type="match status" value="2"/>
</dbReference>
<dbReference type="SMART" id="SM00086">
    <property type="entry name" value="PAC"/>
    <property type="match status" value="2"/>
</dbReference>
<dbReference type="InterPro" id="IPR037522">
    <property type="entry name" value="HD_GYP_dom"/>
</dbReference>
<feature type="domain" description="HD-GYP" evidence="3">
    <location>
        <begin position="254"/>
        <end position="446"/>
    </location>
</feature>
<protein>
    <submittedName>
        <fullName evidence="4">PAS domain S-box protein</fullName>
    </submittedName>
</protein>